<dbReference type="RefSeq" id="WP_052450122.1">
    <property type="nucleotide sequence ID" value="NZ_FCNV02000001.1"/>
</dbReference>
<protein>
    <submittedName>
        <fullName evidence="1">Uncharacterized protein</fullName>
    </submittedName>
</protein>
<proteinExistence type="predicted"/>
<dbReference type="EMBL" id="FCNV02000001">
    <property type="protein sequence ID" value="SAL11643.1"/>
    <property type="molecule type" value="Genomic_DNA"/>
</dbReference>
<dbReference type="AlphaFoldDB" id="A0A658QQU1"/>
<gene>
    <name evidence="1" type="ORF">AWB72_00346</name>
</gene>
<dbReference type="Proteomes" id="UP000198263">
    <property type="component" value="Unassembled WGS sequence"/>
</dbReference>
<dbReference type="OrthoDB" id="8780142at2"/>
<name>A0A658QQU1_9BURK</name>
<evidence type="ECO:0000313" key="2">
    <source>
        <dbReference type="Proteomes" id="UP000198263"/>
    </source>
</evidence>
<organism evidence="1 2">
    <name type="scientific">Caballeronia concitans</name>
    <dbReference type="NCBI Taxonomy" id="1777133"/>
    <lineage>
        <taxon>Bacteria</taxon>
        <taxon>Pseudomonadati</taxon>
        <taxon>Pseudomonadota</taxon>
        <taxon>Betaproteobacteria</taxon>
        <taxon>Burkholderiales</taxon>
        <taxon>Burkholderiaceae</taxon>
        <taxon>Caballeronia</taxon>
    </lineage>
</organism>
<comment type="caution">
    <text evidence="1">The sequence shown here is derived from an EMBL/GenBank/DDBJ whole genome shotgun (WGS) entry which is preliminary data.</text>
</comment>
<reference evidence="1 2" key="1">
    <citation type="submission" date="2016-01" db="EMBL/GenBank/DDBJ databases">
        <authorList>
            <person name="Peeters C."/>
        </authorList>
    </citation>
    <scope>NUCLEOTIDE SEQUENCE [LARGE SCALE GENOMIC DNA]</scope>
    <source>
        <strain evidence="1">LMG 29315</strain>
    </source>
</reference>
<keyword evidence="2" id="KW-1185">Reference proteome</keyword>
<sequence length="105" mass="12247">MKRRAVALLLSVTTLLLLWLWLGVGYYYSYIDHDEHAIYFIKKGLTLRRKFINPFANEGDPLPINALAPDVRDELAVYCRYAYGVMRNDEKSLDDCRARIIHDVL</sequence>
<accession>A0A658QQU1</accession>
<evidence type="ECO:0000313" key="1">
    <source>
        <dbReference type="EMBL" id="SAL11643.1"/>
    </source>
</evidence>